<gene>
    <name evidence="1" type="ORF">SZ25_00556</name>
</gene>
<dbReference type="EMBL" id="JYHA01000087">
    <property type="protein sequence ID" value="KKB96406.1"/>
    <property type="molecule type" value="Genomic_DNA"/>
</dbReference>
<feature type="non-terminal residue" evidence="1">
    <location>
        <position position="1"/>
    </location>
</feature>
<keyword evidence="2" id="KW-1185">Reference proteome</keyword>
<dbReference type="Proteomes" id="UP000033358">
    <property type="component" value="Unassembled WGS sequence"/>
</dbReference>
<organism evidence="1 2">
    <name type="scientific">Candidatus Arcanibacter lacustris</name>
    <dbReference type="NCBI Taxonomy" id="1607817"/>
    <lineage>
        <taxon>Bacteria</taxon>
        <taxon>Pseudomonadati</taxon>
        <taxon>Pseudomonadota</taxon>
        <taxon>Alphaproteobacteria</taxon>
        <taxon>Rickettsiales</taxon>
        <taxon>Candidatus Arcanibacter</taxon>
    </lineage>
</organism>
<accession>A0A0F5MNY3</accession>
<reference evidence="1 2" key="1">
    <citation type="submission" date="2015-02" db="EMBL/GenBank/DDBJ databases">
        <title>Single cell genomics of a rare environmental alphaproteobacterium provides unique insights into Rickettsiaceae evolution.</title>
        <authorList>
            <person name="Martijn J."/>
            <person name="Schulz F."/>
            <person name="Zaremba-Niedzwiedzka K."/>
            <person name="Viklund J."/>
            <person name="Stepanauskas R."/>
            <person name="Andersson S.G.E."/>
            <person name="Horn M."/>
            <person name="Guy L."/>
            <person name="Ettema T.J.G."/>
        </authorList>
    </citation>
    <scope>NUCLEOTIDE SEQUENCE [LARGE SCALE GENOMIC DNA]</scope>
    <source>
        <strain evidence="1 2">SCGC AAA041-L04</strain>
    </source>
</reference>
<evidence type="ECO:0000313" key="1">
    <source>
        <dbReference type="EMBL" id="KKB96406.1"/>
    </source>
</evidence>
<dbReference type="AlphaFoldDB" id="A0A0F5MNY3"/>
<protein>
    <submittedName>
        <fullName evidence="1">Uncharacterized protein</fullName>
    </submittedName>
</protein>
<proteinExistence type="predicted"/>
<comment type="caution">
    <text evidence="1">The sequence shown here is derived from an EMBL/GenBank/DDBJ whole genome shotgun (WGS) entry which is preliminary data.</text>
</comment>
<sequence>SAIDKVTGLEQGVKNSLNLGKALSEGAGIKAFDRRAAIKENAYNGWNDFIARSIVSAQLMTGMGDKSVYEAHGREEHPELMKRDGTAHYGDAKKNTLYINPNETTKFREERIEKEMGADKVDMIKRSSGRIERNNALKNSKFYDSVEVKKNISIRI</sequence>
<evidence type="ECO:0000313" key="2">
    <source>
        <dbReference type="Proteomes" id="UP000033358"/>
    </source>
</evidence>
<name>A0A0F5MNY3_9RICK</name>